<feature type="compositionally biased region" description="Low complexity" evidence="1">
    <location>
        <begin position="52"/>
        <end position="73"/>
    </location>
</feature>
<keyword evidence="3" id="KW-1185">Reference proteome</keyword>
<gene>
    <name evidence="2" type="ORF">B0J11DRAFT_62573</name>
</gene>
<feature type="compositionally biased region" description="Low complexity" evidence="1">
    <location>
        <begin position="175"/>
        <end position="188"/>
    </location>
</feature>
<accession>A0A9P9DLQ8</accession>
<feature type="region of interest" description="Disordered" evidence="1">
    <location>
        <begin position="165"/>
        <end position="199"/>
    </location>
</feature>
<feature type="compositionally biased region" description="Basic and acidic residues" evidence="1">
    <location>
        <begin position="336"/>
        <end position="477"/>
    </location>
</feature>
<sequence length="777" mass="87737">MCQIVERVYTRSNGEVGYREDSYPCSKAPPGFYCDNLKRTRPNPPPLVSHDAGSSPISTAPSTPPTGATGGYAVRTRRPSDVGRRSSISEKKIRPEIIITLGSRKEKKYGSTKYKRSSLSGSIGSSHDYALESPGSDGSYTIRTGLPETSIDTIEHPNYNARPIVPSGQRNHVHSSSASSFTSSQTPSLVATSDLDTPTMRHTPRYPPTIVHQQNPPHSAASVPHPAPLTATRTTITSQSRYRTTTVVPGPSSSRDSIGAEAGSMIDPFMYQERSSSPPPLPFRPATATAGVQRGTYIERLAGHHADTDRRRQEATDLEMARRIQREEENNANIAKEPKQVHFAPDRYDVREQQREETRLKIKEKERKQKEKEKEKEEQDRERQKRAEILQRAKDKALAEDREQRREEQRQAEILRRQKEQDEWERQKREEKRRLKEEQEREKRNEETRRREKEAKRLEKEAKAAEQNKSRGRRDSRPPLSGTNARPNRRRSISRADREERDRLLAHENATMEGERVAALQREREENAANLIEQQQKPEYYDPRGGNRQVITNTEGPAVARRGSVSGKRPAITNGPPATSLGRRDSQRRASIVVQPAPPNAPAPINTSMPPPQPQPAQAPYSARPPLSATRANPPQFYTQPDAQPVYSPTRPTPSARVHSYSQAQDLNPFAQPPGRLSNTSQDNPYSQAPPARVSNTSQDNPNPFAPLPSRHSPNMPPRDTWDNREVSTTHARQPSDESQHTLRRRGEDYLARNTDGYDRARHATQSMHHAYQNGER</sequence>
<reference evidence="2" key="1">
    <citation type="journal article" date="2021" name="Nat. Commun.">
        <title>Genetic determinants of endophytism in the Arabidopsis root mycobiome.</title>
        <authorList>
            <person name="Mesny F."/>
            <person name="Miyauchi S."/>
            <person name="Thiergart T."/>
            <person name="Pickel B."/>
            <person name="Atanasova L."/>
            <person name="Karlsson M."/>
            <person name="Huettel B."/>
            <person name="Barry K.W."/>
            <person name="Haridas S."/>
            <person name="Chen C."/>
            <person name="Bauer D."/>
            <person name="Andreopoulos W."/>
            <person name="Pangilinan J."/>
            <person name="LaButti K."/>
            <person name="Riley R."/>
            <person name="Lipzen A."/>
            <person name="Clum A."/>
            <person name="Drula E."/>
            <person name="Henrissat B."/>
            <person name="Kohler A."/>
            <person name="Grigoriev I.V."/>
            <person name="Martin F.M."/>
            <person name="Hacquard S."/>
        </authorList>
    </citation>
    <scope>NUCLEOTIDE SEQUENCE</scope>
    <source>
        <strain evidence="2">MPI-CAGE-CH-0243</strain>
    </source>
</reference>
<dbReference type="AlphaFoldDB" id="A0A9P9DLQ8"/>
<feature type="compositionally biased region" description="Basic and acidic residues" evidence="1">
    <location>
        <begin position="78"/>
        <end position="89"/>
    </location>
</feature>
<evidence type="ECO:0000313" key="2">
    <source>
        <dbReference type="EMBL" id="KAH7121282.1"/>
    </source>
</evidence>
<feature type="compositionally biased region" description="Polar residues" evidence="1">
    <location>
        <begin position="677"/>
        <end position="687"/>
    </location>
</feature>
<feature type="compositionally biased region" description="Low complexity" evidence="1">
    <location>
        <begin position="117"/>
        <end position="126"/>
    </location>
</feature>
<protein>
    <submittedName>
        <fullName evidence="2">Uncharacterized protein</fullName>
    </submittedName>
</protein>
<feature type="region of interest" description="Disordered" evidence="1">
    <location>
        <begin position="327"/>
        <end position="777"/>
    </location>
</feature>
<feature type="compositionally biased region" description="Basic and acidic residues" evidence="1">
    <location>
        <begin position="494"/>
        <end position="506"/>
    </location>
</feature>
<dbReference type="OrthoDB" id="3937441at2759"/>
<proteinExistence type="predicted"/>
<evidence type="ECO:0000313" key="3">
    <source>
        <dbReference type="Proteomes" id="UP000700596"/>
    </source>
</evidence>
<evidence type="ECO:0000256" key="1">
    <source>
        <dbReference type="SAM" id="MobiDB-lite"/>
    </source>
</evidence>
<comment type="caution">
    <text evidence="2">The sequence shown here is derived from an EMBL/GenBank/DDBJ whole genome shotgun (WGS) entry which is preliminary data.</text>
</comment>
<feature type="compositionally biased region" description="Polar residues" evidence="1">
    <location>
        <begin position="630"/>
        <end position="642"/>
    </location>
</feature>
<dbReference type="Proteomes" id="UP000700596">
    <property type="component" value="Unassembled WGS sequence"/>
</dbReference>
<feature type="region of interest" description="Disordered" evidence="1">
    <location>
        <begin position="39"/>
        <end position="89"/>
    </location>
</feature>
<dbReference type="EMBL" id="JAGMWT010000010">
    <property type="protein sequence ID" value="KAH7121282.1"/>
    <property type="molecule type" value="Genomic_DNA"/>
</dbReference>
<feature type="compositionally biased region" description="Basic and acidic residues" evidence="1">
    <location>
        <begin position="720"/>
        <end position="762"/>
    </location>
</feature>
<name>A0A9P9DLQ8_9PLEO</name>
<feature type="compositionally biased region" description="Basic and acidic residues" evidence="1">
    <location>
        <begin position="513"/>
        <end position="527"/>
    </location>
</feature>
<organism evidence="2 3">
    <name type="scientific">Dendryphion nanum</name>
    <dbReference type="NCBI Taxonomy" id="256645"/>
    <lineage>
        <taxon>Eukaryota</taxon>
        <taxon>Fungi</taxon>
        <taxon>Dikarya</taxon>
        <taxon>Ascomycota</taxon>
        <taxon>Pezizomycotina</taxon>
        <taxon>Dothideomycetes</taxon>
        <taxon>Pleosporomycetidae</taxon>
        <taxon>Pleosporales</taxon>
        <taxon>Torulaceae</taxon>
        <taxon>Dendryphion</taxon>
    </lineage>
</organism>
<feature type="region of interest" description="Disordered" evidence="1">
    <location>
        <begin position="108"/>
        <end position="142"/>
    </location>
</feature>